<protein>
    <submittedName>
        <fullName evidence="1">Uncharacterized protein</fullName>
    </submittedName>
</protein>
<name>S7Q1N9_MYOBR</name>
<accession>S7Q1N9</accession>
<dbReference type="EMBL" id="KE164055">
    <property type="protein sequence ID" value="EPQ14782.1"/>
    <property type="molecule type" value="Genomic_DNA"/>
</dbReference>
<keyword evidence="2" id="KW-1185">Reference proteome</keyword>
<proteinExistence type="predicted"/>
<dbReference type="Proteomes" id="UP000052978">
    <property type="component" value="Unassembled WGS sequence"/>
</dbReference>
<sequence length="82" mass="9926">MPKLSLYTRSANESKLQGGNEDHPCLYIWIEETNRPYKMENHWENSEEKYPIYSQLPRTKDHIENPECELPHVPEDRRLRFP</sequence>
<dbReference type="AlphaFoldDB" id="S7Q1N9"/>
<evidence type="ECO:0000313" key="1">
    <source>
        <dbReference type="EMBL" id="EPQ14782.1"/>
    </source>
</evidence>
<organism evidence="1 2">
    <name type="scientific">Myotis brandtii</name>
    <name type="common">Brandt's bat</name>
    <dbReference type="NCBI Taxonomy" id="109478"/>
    <lineage>
        <taxon>Eukaryota</taxon>
        <taxon>Metazoa</taxon>
        <taxon>Chordata</taxon>
        <taxon>Craniata</taxon>
        <taxon>Vertebrata</taxon>
        <taxon>Euteleostomi</taxon>
        <taxon>Mammalia</taxon>
        <taxon>Eutheria</taxon>
        <taxon>Laurasiatheria</taxon>
        <taxon>Chiroptera</taxon>
        <taxon>Yangochiroptera</taxon>
        <taxon>Vespertilionidae</taxon>
        <taxon>Myotis</taxon>
    </lineage>
</organism>
<evidence type="ECO:0000313" key="2">
    <source>
        <dbReference type="Proteomes" id="UP000052978"/>
    </source>
</evidence>
<reference evidence="1 2" key="1">
    <citation type="journal article" date="2013" name="Nat. Commun.">
        <title>Genome analysis reveals insights into physiology and longevity of the Brandt's bat Myotis brandtii.</title>
        <authorList>
            <person name="Seim I."/>
            <person name="Fang X."/>
            <person name="Xiong Z."/>
            <person name="Lobanov A.V."/>
            <person name="Huang Z."/>
            <person name="Ma S."/>
            <person name="Feng Y."/>
            <person name="Turanov A.A."/>
            <person name="Zhu Y."/>
            <person name="Lenz T.L."/>
            <person name="Gerashchenko M.V."/>
            <person name="Fan D."/>
            <person name="Hee Yim S."/>
            <person name="Yao X."/>
            <person name="Jordan D."/>
            <person name="Xiong Y."/>
            <person name="Ma Y."/>
            <person name="Lyapunov A.N."/>
            <person name="Chen G."/>
            <person name="Kulakova O.I."/>
            <person name="Sun Y."/>
            <person name="Lee S.G."/>
            <person name="Bronson R.T."/>
            <person name="Moskalev A.A."/>
            <person name="Sunyaev S.R."/>
            <person name="Zhang G."/>
            <person name="Krogh A."/>
            <person name="Wang J."/>
            <person name="Gladyshev V.N."/>
        </authorList>
    </citation>
    <scope>NUCLEOTIDE SEQUENCE [LARGE SCALE GENOMIC DNA]</scope>
</reference>
<gene>
    <name evidence="1" type="ORF">D623_10019610</name>
</gene>